<organism evidence="2 3">
    <name type="scientific">Bionectria ochroleuca</name>
    <name type="common">Gliocladium roseum</name>
    <dbReference type="NCBI Taxonomy" id="29856"/>
    <lineage>
        <taxon>Eukaryota</taxon>
        <taxon>Fungi</taxon>
        <taxon>Dikarya</taxon>
        <taxon>Ascomycota</taxon>
        <taxon>Pezizomycotina</taxon>
        <taxon>Sordariomycetes</taxon>
        <taxon>Hypocreomycetidae</taxon>
        <taxon>Hypocreales</taxon>
        <taxon>Bionectriaceae</taxon>
        <taxon>Clonostachys</taxon>
    </lineage>
</organism>
<feature type="transmembrane region" description="Helical" evidence="1">
    <location>
        <begin position="130"/>
        <end position="148"/>
    </location>
</feature>
<keyword evidence="3" id="KW-1185">Reference proteome</keyword>
<accession>A0ABY6U3V1</accession>
<dbReference type="Proteomes" id="UP000766486">
    <property type="component" value="Unassembled WGS sequence"/>
</dbReference>
<evidence type="ECO:0000313" key="3">
    <source>
        <dbReference type="Proteomes" id="UP000766486"/>
    </source>
</evidence>
<evidence type="ECO:0000256" key="1">
    <source>
        <dbReference type="SAM" id="Phobius"/>
    </source>
</evidence>
<protein>
    <submittedName>
        <fullName evidence="2">Uncharacterized protein</fullName>
    </submittedName>
</protein>
<feature type="transmembrane region" description="Helical" evidence="1">
    <location>
        <begin position="51"/>
        <end position="71"/>
    </location>
</feature>
<gene>
    <name evidence="2" type="ORF">CLO192961_LOCUS154666</name>
</gene>
<name>A0ABY6U3V1_BIOOC</name>
<proteinExistence type="predicted"/>
<sequence length="723" mass="80986">MTEKALYNSSVLKDAVHNLTQRIGPMISHYRLRKPLKTQIEGLVDVDVSSAVLTSIFALNAVSTIFAIIYVGKRRYGAERDPATSLGTMLSLRDNNEAMECLSQRRQGRKLEWAETTFTPIVLRIWARSLFILCGVGLIVSATVALAVSDSSDGLATIKQEIHAIMWVSLPTISMLLVSIYISSVDTAVRSLAMLRKLSAVPIPHCQLDMSLADMIGVRALYHSFKLRLFAISITQTLVIISAFLTTLASSLFTVIVLPEVTPVQIPQQSWFGSRGSNGEQGWDMERARISGLVLARRLSNITYPGHTYDTLVFPTLGHDDANWTANTSAQVRVPAARVTSSCDKLMRDDLEFSVRPLGTSGPLGIMIDITRNYSKYKPFGAPPLPETFIPSSTQNDSQLFAGVYINNVRPEFDVWQTNKSREAWTIQDYVWGQYNMSKRAVTSIFAWRCNYSWVEVETDLRLQWVNGSIQIDHSDPPVQDNSTIKPWSPPFGFPRLGKRSSSRTAAPFPELRVGSSDFSTQFGSIMKPFGRIEIDDLGNIDKIDEILEALHANLGFVAAQLANVESRLGIDESSSQEPFTYDSLRSIDAQMTSNYRSRVIQDRGLTFALVGILSLLVLVNTLVLGLTAFRRWRKVAPYWQLDMDFEGVAPDNFEAIAKIEALLYESNALHDPKVLSTDHEHIEGLHSQMGWFQNREGYRIFTIGALQDEDFVFINGKMRHHR</sequence>
<dbReference type="InterPro" id="IPR021840">
    <property type="entry name" value="DUF3433"/>
</dbReference>
<feature type="transmembrane region" description="Helical" evidence="1">
    <location>
        <begin position="168"/>
        <end position="189"/>
    </location>
</feature>
<comment type="caution">
    <text evidence="2">The sequence shown here is derived from an EMBL/GenBank/DDBJ whole genome shotgun (WGS) entry which is preliminary data.</text>
</comment>
<keyword evidence="1" id="KW-0812">Transmembrane</keyword>
<reference evidence="2 3" key="1">
    <citation type="submission" date="2019-06" db="EMBL/GenBank/DDBJ databases">
        <authorList>
            <person name="Broberg M."/>
        </authorList>
    </citation>
    <scope>NUCLEOTIDE SEQUENCE [LARGE SCALE GENOMIC DNA]</scope>
</reference>
<feature type="transmembrane region" description="Helical" evidence="1">
    <location>
        <begin position="606"/>
        <end position="630"/>
    </location>
</feature>
<feature type="transmembrane region" description="Helical" evidence="1">
    <location>
        <begin position="229"/>
        <end position="258"/>
    </location>
</feature>
<dbReference type="Pfam" id="PF11915">
    <property type="entry name" value="DUF3433"/>
    <property type="match status" value="1"/>
</dbReference>
<keyword evidence="1" id="KW-1133">Transmembrane helix</keyword>
<dbReference type="EMBL" id="CABFNS010000729">
    <property type="protein sequence ID" value="VUC24933.1"/>
    <property type="molecule type" value="Genomic_DNA"/>
</dbReference>
<evidence type="ECO:0000313" key="2">
    <source>
        <dbReference type="EMBL" id="VUC24933.1"/>
    </source>
</evidence>
<keyword evidence="1" id="KW-0472">Membrane</keyword>